<proteinExistence type="predicted"/>
<feature type="domain" description="Ubiquitin-like" evidence="1">
    <location>
        <begin position="40"/>
        <end position="117"/>
    </location>
</feature>
<dbReference type="InterPro" id="IPR022617">
    <property type="entry name" value="Rad60/SUMO-like_dom"/>
</dbReference>
<gene>
    <name evidence="2" type="ORF">M0812_24715</name>
</gene>
<evidence type="ECO:0000313" key="2">
    <source>
        <dbReference type="EMBL" id="KAJ3429369.1"/>
    </source>
</evidence>
<evidence type="ECO:0000259" key="1">
    <source>
        <dbReference type="PROSITE" id="PS50053"/>
    </source>
</evidence>
<dbReference type="SMART" id="SM00213">
    <property type="entry name" value="UBQ"/>
    <property type="match status" value="1"/>
</dbReference>
<dbReference type="Pfam" id="PF11976">
    <property type="entry name" value="Rad60-SLD"/>
    <property type="match status" value="1"/>
</dbReference>
<name>A0AAV7YPL5_9EUKA</name>
<sequence length="118" mass="13729">MNFLEFCPICIAFDFIFYFSSISKTKNKMSQEKTESTENNQITLKVVDPQGGETVFRIRKTTKFTKLFKVYCERKGYQIGSIKFTFDGILIDEDQTPDELDMEDEDIIEAHLRQVGGF</sequence>
<dbReference type="Proteomes" id="UP001146793">
    <property type="component" value="Unassembled WGS sequence"/>
</dbReference>
<dbReference type="PANTHER" id="PTHR10562">
    <property type="entry name" value="SMALL UBIQUITIN-RELATED MODIFIER"/>
    <property type="match status" value="1"/>
</dbReference>
<dbReference type="AlphaFoldDB" id="A0AAV7YPL5"/>
<dbReference type="SUPFAM" id="SSF54236">
    <property type="entry name" value="Ubiquitin-like"/>
    <property type="match status" value="1"/>
</dbReference>
<evidence type="ECO:0000313" key="3">
    <source>
        <dbReference type="Proteomes" id="UP001146793"/>
    </source>
</evidence>
<protein>
    <submittedName>
        <fullName evidence="2">Small ubiquitin-related modifier</fullName>
    </submittedName>
</protein>
<dbReference type="InterPro" id="IPR000626">
    <property type="entry name" value="Ubiquitin-like_dom"/>
</dbReference>
<dbReference type="EMBL" id="JANTQA010000057">
    <property type="protein sequence ID" value="KAJ3429369.1"/>
    <property type="molecule type" value="Genomic_DNA"/>
</dbReference>
<comment type="caution">
    <text evidence="2">The sequence shown here is derived from an EMBL/GenBank/DDBJ whole genome shotgun (WGS) entry which is preliminary data.</text>
</comment>
<organism evidence="2 3">
    <name type="scientific">Anaeramoeba flamelloides</name>
    <dbReference type="NCBI Taxonomy" id="1746091"/>
    <lineage>
        <taxon>Eukaryota</taxon>
        <taxon>Metamonada</taxon>
        <taxon>Anaeramoebidae</taxon>
        <taxon>Anaeramoeba</taxon>
    </lineage>
</organism>
<dbReference type="PROSITE" id="PS50053">
    <property type="entry name" value="UBIQUITIN_2"/>
    <property type="match status" value="1"/>
</dbReference>
<reference evidence="2" key="1">
    <citation type="submission" date="2022-08" db="EMBL/GenBank/DDBJ databases">
        <title>Novel sulphate-reducing endosymbionts in the free-living metamonad Anaeramoeba.</title>
        <authorList>
            <person name="Jerlstrom-Hultqvist J."/>
            <person name="Cepicka I."/>
            <person name="Gallot-Lavallee L."/>
            <person name="Salas-Leiva D."/>
            <person name="Curtis B.A."/>
            <person name="Zahonova K."/>
            <person name="Pipaliya S."/>
            <person name="Dacks J."/>
            <person name="Roger A.J."/>
        </authorList>
    </citation>
    <scope>NUCLEOTIDE SEQUENCE</scope>
    <source>
        <strain evidence="2">Busselton2</strain>
    </source>
</reference>
<dbReference type="InterPro" id="IPR029071">
    <property type="entry name" value="Ubiquitin-like_domsf"/>
</dbReference>
<dbReference type="Gene3D" id="3.10.20.90">
    <property type="entry name" value="Phosphatidylinositol 3-kinase Catalytic Subunit, Chain A, domain 1"/>
    <property type="match status" value="1"/>
</dbReference>
<accession>A0AAV7YPL5</accession>